<comment type="caution">
    <text evidence="1">The sequence shown here is derived from an EMBL/GenBank/DDBJ whole genome shotgun (WGS) entry which is preliminary data.</text>
</comment>
<dbReference type="Proteomes" id="UP000187526">
    <property type="component" value="Unassembled WGS sequence"/>
</dbReference>
<reference evidence="1 2" key="1">
    <citation type="submission" date="2016-10" db="EMBL/GenBank/DDBJ databases">
        <title>Alkaliphiles isolated from bioreactors.</title>
        <authorList>
            <person name="Salah Z."/>
            <person name="Rout S.P."/>
            <person name="Humphreys P.N."/>
        </authorList>
    </citation>
    <scope>NUCLEOTIDE SEQUENCE [LARGE SCALE GENOMIC DNA]</scope>
    <source>
        <strain evidence="1 2">ZS02</strain>
    </source>
</reference>
<dbReference type="AlphaFoldDB" id="A0A1R1I5D0"/>
<accession>A0A1R1I5D0</accession>
<proteinExistence type="predicted"/>
<evidence type="ECO:0000313" key="1">
    <source>
        <dbReference type="EMBL" id="OMG53931.1"/>
    </source>
</evidence>
<keyword evidence="2" id="KW-1185">Reference proteome</keyword>
<dbReference type="EMBL" id="MTHD01000003">
    <property type="protein sequence ID" value="OMG53931.1"/>
    <property type="molecule type" value="Genomic_DNA"/>
</dbReference>
<protein>
    <submittedName>
        <fullName evidence="1">Uncharacterized protein</fullName>
    </submittedName>
</protein>
<evidence type="ECO:0000313" key="2">
    <source>
        <dbReference type="Proteomes" id="UP000187526"/>
    </source>
</evidence>
<gene>
    <name evidence="1" type="ORF">BJN45_11025</name>
</gene>
<name>A0A1R1I5D0_9RHOO</name>
<sequence length="472" mass="52365">MTTALTDNATLTGVQRILGQAPSRSTDSIDVDLVAFENFVQARLFYDDLAVIDDYIPGLREGRRQAFPQVTHIDPAALGLQQVAATADTIAAGIRPKIHGGNFANNEFQALFELLQSHMVCTWDIGSSIYHLTLKVLAEEGSQEFRKYGAVATAIFQELGDAKNAGQWIKPDVELVDRYGNPITKDYKVPDARWGIGETGPVSGAIPAFVASLVWIANRAIFYTLAAAHLKADSFLYPIRQAYQQHYIAQRFQYHADFPRRLVKQVSMSLSRDIAEVHTAGSPILAACDLPVFSAWLAQQCGDPSAAIHALEEIRLDKPFVEARAQLNELHEAFHDQSLAQGNRRLEKLTAAVQRVSASMREKYSVKTRQGVPVTRLITVYNAIGGMAGLPPFPDIDLKVPLPPFLRDMRREVGFCAIYRNVINDLAVVASLGELHDVMARRVEIDPKVVAYSPKAENPRFRRSHSQFKSPM</sequence>
<organism evidence="1 2">
    <name type="scientific">Azonexus hydrophilus</name>
    <dbReference type="NCBI Taxonomy" id="418702"/>
    <lineage>
        <taxon>Bacteria</taxon>
        <taxon>Pseudomonadati</taxon>
        <taxon>Pseudomonadota</taxon>
        <taxon>Betaproteobacteria</taxon>
        <taxon>Rhodocyclales</taxon>
        <taxon>Azonexaceae</taxon>
        <taxon>Azonexus</taxon>
    </lineage>
</organism>
<dbReference type="OrthoDB" id="9802155at2"/>